<reference evidence="5 6" key="1">
    <citation type="journal article" date="2018" name="Elife">
        <title>Firefly genomes illuminate parallel origins of bioluminescence in beetles.</title>
        <authorList>
            <person name="Fallon T.R."/>
            <person name="Lower S.E."/>
            <person name="Chang C.H."/>
            <person name="Bessho-Uehara M."/>
            <person name="Martin G.J."/>
            <person name="Bewick A.J."/>
            <person name="Behringer M."/>
            <person name="Debat H.J."/>
            <person name="Wong I."/>
            <person name="Day J.C."/>
            <person name="Suvorov A."/>
            <person name="Silva C.J."/>
            <person name="Stanger-Hall K.F."/>
            <person name="Hall D.W."/>
            <person name="Schmitz R.J."/>
            <person name="Nelson D.R."/>
            <person name="Lewis S.M."/>
            <person name="Shigenobu S."/>
            <person name="Bybee S.M."/>
            <person name="Larracuente A.M."/>
            <person name="Oba Y."/>
            <person name="Weng J.K."/>
        </authorList>
    </citation>
    <scope>NUCLEOTIDE SEQUENCE [LARGE SCALE GENOMIC DNA]</scope>
    <source>
        <strain evidence="5">1611_PpyrPB1</strain>
        <tissue evidence="5">Whole body</tissue>
    </source>
</reference>
<dbReference type="GO" id="GO:0005634">
    <property type="term" value="C:nucleus"/>
    <property type="evidence" value="ECO:0007669"/>
    <property type="project" value="UniProtKB-SubCell"/>
</dbReference>
<dbReference type="Pfam" id="PF10545">
    <property type="entry name" value="MADF_DNA_bdg"/>
    <property type="match status" value="1"/>
</dbReference>
<accession>A0A5N4B5X1</accession>
<keyword evidence="6" id="KW-1185">Reference proteome</keyword>
<dbReference type="InterPro" id="IPR006578">
    <property type="entry name" value="MADF-dom"/>
</dbReference>
<comment type="subcellular location">
    <subcellularLocation>
        <location evidence="1">Nucleus</location>
    </subcellularLocation>
</comment>
<dbReference type="OrthoDB" id="5984255at2759"/>
<feature type="region of interest" description="Disordered" evidence="2">
    <location>
        <begin position="130"/>
        <end position="198"/>
    </location>
</feature>
<comment type="caution">
    <text evidence="5">The sequence shown here is derived from an EMBL/GenBank/DDBJ whole genome shotgun (WGS) entry which is preliminary data.</text>
</comment>
<dbReference type="AlphaFoldDB" id="A0A5N4B5X1"/>
<feature type="compositionally biased region" description="Polar residues" evidence="2">
    <location>
        <begin position="168"/>
        <end position="178"/>
    </location>
</feature>
<evidence type="ECO:0000313" key="6">
    <source>
        <dbReference type="Proteomes" id="UP000327044"/>
    </source>
</evidence>
<sequence length="249" mass="29181">MSPPNCPSMNNYQLIQNIKIRRALWDKTLWDRIDTPAREVIWEDVAEQMKSTKEIVKARWKNLRDSYRKLLLRVIDNPQLLGTPKWRYFQHMDFIKDIVLSTKSKVLDISLKGSEIVSIEPDYSSVTFEGTMQESNESSEDPLSINHDFSPESPVKVERGVKRKQSNHENGTPQSTHQLDTDSEIENRDVEEKSTANYPNDDDLQFLLSLYPHFKQVPMARKLPLRMKIEKIIHEELYDGQRDNSFNVF</sequence>
<dbReference type="GO" id="GO:0006357">
    <property type="term" value="P:regulation of transcription by RNA polymerase II"/>
    <property type="evidence" value="ECO:0007669"/>
    <property type="project" value="TreeGrafter"/>
</dbReference>
<dbReference type="GO" id="GO:0003677">
    <property type="term" value="F:DNA binding"/>
    <property type="evidence" value="ECO:0007669"/>
    <property type="project" value="InterPro"/>
</dbReference>
<dbReference type="PANTHER" id="PTHR12243:SF69">
    <property type="entry name" value="SI:CH73-59F11.3"/>
    <property type="match status" value="1"/>
</dbReference>
<dbReference type="InterPro" id="IPR004210">
    <property type="entry name" value="BESS_motif"/>
</dbReference>
<dbReference type="SMART" id="SM00595">
    <property type="entry name" value="MADF"/>
    <property type="match status" value="1"/>
</dbReference>
<name>A0A5N4B5X1_PHOPY</name>
<keyword evidence="1" id="KW-0539">Nucleus</keyword>
<dbReference type="EMBL" id="VVIM01000001">
    <property type="protein sequence ID" value="KAB0804750.1"/>
    <property type="molecule type" value="Genomic_DNA"/>
</dbReference>
<evidence type="ECO:0000259" key="4">
    <source>
        <dbReference type="PROSITE" id="PS51031"/>
    </source>
</evidence>
<evidence type="ECO:0000256" key="1">
    <source>
        <dbReference type="PROSITE-ProRule" id="PRU00371"/>
    </source>
</evidence>
<evidence type="ECO:0000259" key="3">
    <source>
        <dbReference type="PROSITE" id="PS51029"/>
    </source>
</evidence>
<dbReference type="InterPro" id="IPR039353">
    <property type="entry name" value="TF_Adf1"/>
</dbReference>
<dbReference type="Proteomes" id="UP000327044">
    <property type="component" value="Unassembled WGS sequence"/>
</dbReference>
<dbReference type="PROSITE" id="PS51031">
    <property type="entry name" value="BESS"/>
    <property type="match status" value="1"/>
</dbReference>
<evidence type="ECO:0008006" key="7">
    <source>
        <dbReference type="Google" id="ProtNLM"/>
    </source>
</evidence>
<dbReference type="GO" id="GO:0005667">
    <property type="term" value="C:transcription regulator complex"/>
    <property type="evidence" value="ECO:0007669"/>
    <property type="project" value="TreeGrafter"/>
</dbReference>
<feature type="domain" description="MADF" evidence="3">
    <location>
        <begin position="13"/>
        <end position="100"/>
    </location>
</feature>
<dbReference type="FunCoup" id="A0A5N4B5X1">
    <property type="interactions" value="59"/>
</dbReference>
<feature type="domain" description="BESS" evidence="4">
    <location>
        <begin position="200"/>
        <end position="239"/>
    </location>
</feature>
<evidence type="ECO:0000256" key="2">
    <source>
        <dbReference type="SAM" id="MobiDB-lite"/>
    </source>
</evidence>
<protein>
    <recommendedName>
        <fullName evidence="7">MADF domain-containing protein</fullName>
    </recommendedName>
</protein>
<dbReference type="Pfam" id="PF02944">
    <property type="entry name" value="BESS"/>
    <property type="match status" value="1"/>
</dbReference>
<proteinExistence type="predicted"/>
<dbReference type="InParanoid" id="A0A5N4B5X1"/>
<gene>
    <name evidence="5" type="ORF">PPYR_01720</name>
</gene>
<dbReference type="PANTHER" id="PTHR12243">
    <property type="entry name" value="MADF DOMAIN TRANSCRIPTION FACTOR"/>
    <property type="match status" value="1"/>
</dbReference>
<evidence type="ECO:0000313" key="5">
    <source>
        <dbReference type="EMBL" id="KAB0804750.1"/>
    </source>
</evidence>
<dbReference type="PROSITE" id="PS51029">
    <property type="entry name" value="MADF"/>
    <property type="match status" value="1"/>
</dbReference>
<organism evidence="5 6">
    <name type="scientific">Photinus pyralis</name>
    <name type="common">Common eastern firefly</name>
    <name type="synonym">Lampyris pyralis</name>
    <dbReference type="NCBI Taxonomy" id="7054"/>
    <lineage>
        <taxon>Eukaryota</taxon>
        <taxon>Metazoa</taxon>
        <taxon>Ecdysozoa</taxon>
        <taxon>Arthropoda</taxon>
        <taxon>Hexapoda</taxon>
        <taxon>Insecta</taxon>
        <taxon>Pterygota</taxon>
        <taxon>Neoptera</taxon>
        <taxon>Endopterygota</taxon>
        <taxon>Coleoptera</taxon>
        <taxon>Polyphaga</taxon>
        <taxon>Elateriformia</taxon>
        <taxon>Elateroidea</taxon>
        <taxon>Lampyridae</taxon>
        <taxon>Lampyrinae</taxon>
        <taxon>Photinus</taxon>
    </lineage>
</organism>
<feature type="compositionally biased region" description="Basic and acidic residues" evidence="2">
    <location>
        <begin position="185"/>
        <end position="194"/>
    </location>
</feature>